<dbReference type="Pfam" id="PF03747">
    <property type="entry name" value="ADP_ribosyl_GH"/>
    <property type="match status" value="1"/>
</dbReference>
<evidence type="ECO:0000256" key="1">
    <source>
        <dbReference type="PIRSR" id="PIRSR605502-1"/>
    </source>
</evidence>
<keyword evidence="1" id="KW-0479">Metal-binding</keyword>
<feature type="compositionally biased region" description="Basic and acidic residues" evidence="2">
    <location>
        <begin position="1"/>
        <end position="14"/>
    </location>
</feature>
<dbReference type="eggNOG" id="arCOG04448">
    <property type="taxonomic scope" value="Archaea"/>
</dbReference>
<dbReference type="GO" id="GO:0046872">
    <property type="term" value="F:metal ion binding"/>
    <property type="evidence" value="ECO:0007669"/>
    <property type="project" value="UniProtKB-KW"/>
</dbReference>
<dbReference type="RefSeq" id="WP_013825353.1">
    <property type="nucleotide sequence ID" value="NC_015574.1"/>
</dbReference>
<evidence type="ECO:0000313" key="3">
    <source>
        <dbReference type="EMBL" id="AEG17851.1"/>
    </source>
</evidence>
<feature type="region of interest" description="Disordered" evidence="2">
    <location>
        <begin position="1"/>
        <end position="21"/>
    </location>
</feature>
<dbReference type="EMBL" id="CP002772">
    <property type="protein sequence ID" value="AEG17851.1"/>
    <property type="molecule type" value="Genomic_DNA"/>
</dbReference>
<dbReference type="HOGENOM" id="CLU_024566_8_2_2"/>
<feature type="binding site" evidence="1">
    <location>
        <position position="408"/>
    </location>
    <ligand>
        <name>Mg(2+)</name>
        <dbReference type="ChEBI" id="CHEBI:18420"/>
        <label>1</label>
    </ligand>
</feature>
<dbReference type="SUPFAM" id="SSF101478">
    <property type="entry name" value="ADP-ribosylglycohydrolase"/>
    <property type="match status" value="1"/>
</dbReference>
<sequence length="464" mass="52410">MSEESIENRAEPKNWKNPKHPQYPNLKNMDALLEYLPYFNNPENNFYGIIPNLNQLPFYNYSEEVITFYKALYHENMIQTFKRSEWDDETRRYFNDPELIGRADLVTLQKLFTTIVRANRSLEGLIAEMIDRQIFLKLLMRLKEIKESMVDRTRGSIIGLAVGDALGVPLEFKPPKTFQPVDDMIGGGTFGLKPGEWTDDTSMALCSAESLIEKEGFDPVDQLEKFLSWYREGHLSVNGTCFDIGNTTRESLNRFEKTHEPYPGADHERSAGNGSIMRLAPVPLFYFSDPVLAIETSAESSRTTHAHVLTVDACRYMAGLIIGCLIGESKEKILSKRYSPVDGYWKENKLAPEIDEVACGSFKDKNPPEIKGRGFVVKSLEAALWAFYNGENFEEGCLMAVNLGDDADTTGAIYGQIAGAYYGESGIHGESGIPDRWQDKLVKFDVIDSILNDLIRVQTSIELP</sequence>
<feature type="binding site" evidence="1">
    <location>
        <position position="409"/>
    </location>
    <ligand>
        <name>Mg(2+)</name>
        <dbReference type="ChEBI" id="CHEBI:18420"/>
        <label>1</label>
    </ligand>
</feature>
<name>F6D1P8_METPW</name>
<feature type="binding site" evidence="1">
    <location>
        <position position="406"/>
    </location>
    <ligand>
        <name>Mg(2+)</name>
        <dbReference type="ChEBI" id="CHEBI:18420"/>
        <label>1</label>
    </ligand>
</feature>
<dbReference type="GeneID" id="10668325"/>
<keyword evidence="4" id="KW-1185">Reference proteome</keyword>
<dbReference type="Gene3D" id="1.10.4080.10">
    <property type="entry name" value="ADP-ribosylation/Crystallin J1"/>
    <property type="match status" value="1"/>
</dbReference>
<dbReference type="InterPro" id="IPR005502">
    <property type="entry name" value="Ribosyl_crysJ1"/>
</dbReference>
<dbReference type="Pfam" id="PF20118">
    <property type="entry name" value="DUF6508"/>
    <property type="match status" value="1"/>
</dbReference>
<accession>F6D1P8</accession>
<dbReference type="STRING" id="868131.MSWAN_0823"/>
<comment type="cofactor">
    <cofactor evidence="1">
        <name>Mg(2+)</name>
        <dbReference type="ChEBI" id="CHEBI:18420"/>
    </cofactor>
    <text evidence="1">Binds 2 magnesium ions per subunit.</text>
</comment>
<dbReference type="PANTHER" id="PTHR16222">
    <property type="entry name" value="ADP-RIBOSYLGLYCOHYDROLASE"/>
    <property type="match status" value="1"/>
</dbReference>
<dbReference type="InterPro" id="IPR045425">
    <property type="entry name" value="DUF6508"/>
</dbReference>
<proteinExistence type="predicted"/>
<dbReference type="InterPro" id="IPR050792">
    <property type="entry name" value="ADP-ribosylglycohydrolase"/>
</dbReference>
<dbReference type="InterPro" id="IPR036705">
    <property type="entry name" value="Ribosyl_crysJ1_sf"/>
</dbReference>
<evidence type="ECO:0000313" key="4">
    <source>
        <dbReference type="Proteomes" id="UP000009231"/>
    </source>
</evidence>
<reference evidence="3 4" key="1">
    <citation type="journal article" date="2014" name="Int. J. Syst. Evol. Microbiol.">
        <title>Methanobacterium paludis sp. nov. and a novel strain of Methanobacterium lacus isolated from northern peatlands.</title>
        <authorList>
            <person name="Cadillo-Quiroz H."/>
            <person name="Brauer S.L."/>
            <person name="Goodson N."/>
            <person name="Yavitt J.B."/>
            <person name="Zinder S.H."/>
        </authorList>
    </citation>
    <scope>NUCLEOTIDE SEQUENCE [LARGE SCALE GENOMIC DNA]</scope>
    <source>
        <strain evidence="4">DSM 25820 / JCM 18151 / SWAN1</strain>
    </source>
</reference>
<keyword evidence="1" id="KW-0460">Magnesium</keyword>
<dbReference type="AlphaFoldDB" id="F6D1P8"/>
<evidence type="ECO:0000256" key="2">
    <source>
        <dbReference type="SAM" id="MobiDB-lite"/>
    </source>
</evidence>
<feature type="binding site" evidence="1">
    <location>
        <position position="200"/>
    </location>
    <ligand>
        <name>Mg(2+)</name>
        <dbReference type="ChEBI" id="CHEBI:18420"/>
        <label>1</label>
    </ligand>
</feature>
<feature type="binding site" evidence="1">
    <location>
        <position position="199"/>
    </location>
    <ligand>
        <name>Mg(2+)</name>
        <dbReference type="ChEBI" id="CHEBI:18420"/>
        <label>1</label>
    </ligand>
</feature>
<dbReference type="PANTHER" id="PTHR16222:SF12">
    <property type="entry name" value="ADP-RIBOSYLGLYCOHYDROLASE-RELATED"/>
    <property type="match status" value="1"/>
</dbReference>
<protein>
    <submittedName>
        <fullName evidence="3">ADP-ribosylation/Crystallin J1</fullName>
    </submittedName>
</protein>
<organism evidence="3 4">
    <name type="scientific">Methanobacterium paludis (strain DSM 25820 / JCM 18151 / SWAN1)</name>
    <dbReference type="NCBI Taxonomy" id="868131"/>
    <lineage>
        <taxon>Archaea</taxon>
        <taxon>Methanobacteriati</taxon>
        <taxon>Methanobacteriota</taxon>
        <taxon>Methanomada group</taxon>
        <taxon>Methanobacteria</taxon>
        <taxon>Methanobacteriales</taxon>
        <taxon>Methanobacteriaceae</taxon>
        <taxon>Methanobacterium</taxon>
    </lineage>
</organism>
<dbReference type="KEGG" id="mew:MSWAN_0823"/>
<gene>
    <name evidence="3" type="ordered locus">MSWAN_0823</name>
</gene>
<feature type="binding site" evidence="1">
    <location>
        <position position="198"/>
    </location>
    <ligand>
        <name>Mg(2+)</name>
        <dbReference type="ChEBI" id="CHEBI:18420"/>
        <label>1</label>
    </ligand>
</feature>
<dbReference type="Proteomes" id="UP000009231">
    <property type="component" value="Chromosome"/>
</dbReference>